<dbReference type="Proteomes" id="UP000714275">
    <property type="component" value="Unassembled WGS sequence"/>
</dbReference>
<protein>
    <submittedName>
        <fullName evidence="2">Uncharacterized protein</fullName>
    </submittedName>
</protein>
<feature type="compositionally biased region" description="Polar residues" evidence="1">
    <location>
        <begin position="274"/>
        <end position="291"/>
    </location>
</feature>
<feature type="compositionally biased region" description="Basic and acidic residues" evidence="1">
    <location>
        <begin position="101"/>
        <end position="118"/>
    </location>
</feature>
<evidence type="ECO:0000313" key="2">
    <source>
        <dbReference type="EMBL" id="KAG1767853.1"/>
    </source>
</evidence>
<sequence>MRSSSHTHDIDYADAAVDKATNGESTTLIRLKKDLTPVFTMPSELVSRLRLELVAPTQHASNSEAEEDGFSSPLSSLSSFSDTNEDEYISSLISVSSHSVEPSRGRTEARRSDADEPARTPLRKKLPLHQQAEIAKDTVAQDEGIAKDNSHWRESTSEAEPAQVDEDWKMGSPSPIELTYAPFHQLYEDEDIVMASPTEPHHSPAPQQVEDSSLWGSSSWDTDPSRSPSPKQVQDCSTWESSWDSDPPRSTTPKQVQDCSTWESSWDADPPLSPTSKQVTQDSATWGSSPW</sequence>
<evidence type="ECO:0000313" key="3">
    <source>
        <dbReference type="Proteomes" id="UP000714275"/>
    </source>
</evidence>
<feature type="compositionally biased region" description="Basic and acidic residues" evidence="1">
    <location>
        <begin position="1"/>
        <end position="11"/>
    </location>
</feature>
<feature type="region of interest" description="Disordered" evidence="1">
    <location>
        <begin position="59"/>
        <end position="81"/>
    </location>
</feature>
<reference evidence="2" key="1">
    <citation type="journal article" date="2020" name="New Phytol.">
        <title>Comparative genomics reveals dynamic genome evolution in host specialist ectomycorrhizal fungi.</title>
        <authorList>
            <person name="Lofgren L.A."/>
            <person name="Nguyen N.H."/>
            <person name="Vilgalys R."/>
            <person name="Ruytinx J."/>
            <person name="Liao H.L."/>
            <person name="Branco S."/>
            <person name="Kuo A."/>
            <person name="LaButti K."/>
            <person name="Lipzen A."/>
            <person name="Andreopoulos W."/>
            <person name="Pangilinan J."/>
            <person name="Riley R."/>
            <person name="Hundley H."/>
            <person name="Na H."/>
            <person name="Barry K."/>
            <person name="Grigoriev I.V."/>
            <person name="Stajich J.E."/>
            <person name="Kennedy P.G."/>
        </authorList>
    </citation>
    <scope>NUCLEOTIDE SEQUENCE</scope>
    <source>
        <strain evidence="2">DOB743</strain>
    </source>
</reference>
<accession>A0A9P6ZIL2</accession>
<gene>
    <name evidence="2" type="ORF">EV702DRAFT_1145869</name>
</gene>
<comment type="caution">
    <text evidence="2">The sequence shown here is derived from an EMBL/GenBank/DDBJ whole genome shotgun (WGS) entry which is preliminary data.</text>
</comment>
<feature type="compositionally biased region" description="Polar residues" evidence="1">
    <location>
        <begin position="205"/>
        <end position="264"/>
    </location>
</feature>
<dbReference type="EMBL" id="JABBWD010000083">
    <property type="protein sequence ID" value="KAG1767853.1"/>
    <property type="molecule type" value="Genomic_DNA"/>
</dbReference>
<keyword evidence="3" id="KW-1185">Reference proteome</keyword>
<evidence type="ECO:0000256" key="1">
    <source>
        <dbReference type="SAM" id="MobiDB-lite"/>
    </source>
</evidence>
<feature type="region of interest" description="Disordered" evidence="1">
    <location>
        <begin position="1"/>
        <end position="24"/>
    </location>
</feature>
<feature type="region of interest" description="Disordered" evidence="1">
    <location>
        <begin position="190"/>
        <end position="291"/>
    </location>
</feature>
<feature type="compositionally biased region" description="Low complexity" evidence="1">
    <location>
        <begin position="70"/>
        <end position="81"/>
    </location>
</feature>
<dbReference type="AlphaFoldDB" id="A0A9P6ZIL2"/>
<feature type="region of interest" description="Disordered" evidence="1">
    <location>
        <begin position="93"/>
        <end position="176"/>
    </location>
</feature>
<organism evidence="2 3">
    <name type="scientific">Suillus placidus</name>
    <dbReference type="NCBI Taxonomy" id="48579"/>
    <lineage>
        <taxon>Eukaryota</taxon>
        <taxon>Fungi</taxon>
        <taxon>Dikarya</taxon>
        <taxon>Basidiomycota</taxon>
        <taxon>Agaricomycotina</taxon>
        <taxon>Agaricomycetes</taxon>
        <taxon>Agaricomycetidae</taxon>
        <taxon>Boletales</taxon>
        <taxon>Suillineae</taxon>
        <taxon>Suillaceae</taxon>
        <taxon>Suillus</taxon>
    </lineage>
</organism>
<dbReference type="OrthoDB" id="2693168at2759"/>
<name>A0A9P6ZIL2_9AGAM</name>
<proteinExistence type="predicted"/>
<feature type="compositionally biased region" description="Basic and acidic residues" evidence="1">
    <location>
        <begin position="144"/>
        <end position="156"/>
    </location>
</feature>